<dbReference type="Pfam" id="PF00169">
    <property type="entry name" value="PH"/>
    <property type="match status" value="2"/>
</dbReference>
<feature type="domain" description="PH" evidence="3">
    <location>
        <begin position="82"/>
        <end position="188"/>
    </location>
</feature>
<comment type="caution">
    <text evidence="4">The sequence shown here is derived from an EMBL/GenBank/DDBJ whole genome shotgun (WGS) entry which is preliminary data.</text>
</comment>
<accession>A0AAV6UFN6</accession>
<dbReference type="InterPro" id="IPR011993">
    <property type="entry name" value="PH-like_dom_sf"/>
</dbReference>
<name>A0AAV6UFN6_9ARAC</name>
<dbReference type="InterPro" id="IPR001849">
    <property type="entry name" value="PH_domain"/>
</dbReference>
<evidence type="ECO:0000256" key="1">
    <source>
        <dbReference type="SAM" id="Coils"/>
    </source>
</evidence>
<dbReference type="EMBL" id="JAFNEN010000425">
    <property type="protein sequence ID" value="KAG8183255.1"/>
    <property type="molecule type" value="Genomic_DNA"/>
</dbReference>
<keyword evidence="1" id="KW-0175">Coiled coil</keyword>
<dbReference type="SMART" id="SM00233">
    <property type="entry name" value="PH"/>
    <property type="match status" value="2"/>
</dbReference>
<dbReference type="GO" id="GO:0015629">
    <property type="term" value="C:actin cytoskeleton"/>
    <property type="evidence" value="ECO:0007669"/>
    <property type="project" value="TreeGrafter"/>
</dbReference>
<dbReference type="PROSITE" id="PS50003">
    <property type="entry name" value="PH_DOMAIN"/>
    <property type="match status" value="2"/>
</dbReference>
<feature type="compositionally biased region" description="Acidic residues" evidence="2">
    <location>
        <begin position="636"/>
        <end position="654"/>
    </location>
</feature>
<feature type="region of interest" description="Disordered" evidence="2">
    <location>
        <begin position="772"/>
        <end position="799"/>
    </location>
</feature>
<dbReference type="Proteomes" id="UP000827092">
    <property type="component" value="Unassembled WGS sequence"/>
</dbReference>
<feature type="compositionally biased region" description="Low complexity" evidence="2">
    <location>
        <begin position="701"/>
        <end position="714"/>
    </location>
</feature>
<feature type="compositionally biased region" description="Low complexity" evidence="2">
    <location>
        <begin position="960"/>
        <end position="981"/>
    </location>
</feature>
<dbReference type="InterPro" id="IPR052223">
    <property type="entry name" value="Actin_Cytoskeleton_Reg"/>
</dbReference>
<gene>
    <name evidence="4" type="ORF">JTE90_006452</name>
</gene>
<evidence type="ECO:0000313" key="4">
    <source>
        <dbReference type="EMBL" id="KAG8183255.1"/>
    </source>
</evidence>
<feature type="coiled-coil region" evidence="1">
    <location>
        <begin position="1684"/>
        <end position="1732"/>
    </location>
</feature>
<protein>
    <recommendedName>
        <fullName evidence="3">PH domain-containing protein</fullName>
    </recommendedName>
</protein>
<feature type="compositionally biased region" description="Basic and acidic residues" evidence="2">
    <location>
        <begin position="772"/>
        <end position="792"/>
    </location>
</feature>
<dbReference type="Gene3D" id="2.30.29.30">
    <property type="entry name" value="Pleckstrin-homology domain (PH domain)/Phosphotyrosine-binding domain (PTB)"/>
    <property type="match status" value="2"/>
</dbReference>
<dbReference type="PANTHER" id="PTHR17271:SF1">
    <property type="entry name" value="PROTEIN OUTSPREAD"/>
    <property type="match status" value="1"/>
</dbReference>
<feature type="compositionally biased region" description="Low complexity" evidence="2">
    <location>
        <begin position="453"/>
        <end position="467"/>
    </location>
</feature>
<feature type="region of interest" description="Disordered" evidence="2">
    <location>
        <begin position="614"/>
        <end position="716"/>
    </location>
</feature>
<feature type="coiled-coil region" evidence="1">
    <location>
        <begin position="1501"/>
        <end position="1571"/>
    </location>
</feature>
<feature type="compositionally biased region" description="Basic and acidic residues" evidence="2">
    <location>
        <begin position="288"/>
        <end position="307"/>
    </location>
</feature>
<feature type="region of interest" description="Disordered" evidence="2">
    <location>
        <begin position="379"/>
        <end position="423"/>
    </location>
</feature>
<feature type="domain" description="PH" evidence="3">
    <location>
        <begin position="494"/>
        <end position="591"/>
    </location>
</feature>
<dbReference type="SUPFAM" id="SSF50729">
    <property type="entry name" value="PH domain-like"/>
    <property type="match status" value="2"/>
</dbReference>
<keyword evidence="5" id="KW-1185">Reference proteome</keyword>
<feature type="compositionally biased region" description="Basic and acidic residues" evidence="2">
    <location>
        <begin position="379"/>
        <end position="417"/>
    </location>
</feature>
<sequence length="1768" mass="202564">MRKAMTTNDPVVKDKVTPTEDFTNSGGIEENTNIFYGNMSALKSECRKFSPNLFNKTKCQNCFRTKDGHSVEALENNRASRIVSKCGYLFVAPDWDFNVSINRTKRWQRRWFVLFDDGELTYALDEFPDTIPQGTIDMNRVLEVCDAEGVTGNEYSISIATPDKVHFIKGTSKEESKWWFDALTRVLPRHLSRGKHKRNATFPCGKATIPTNAVISQDFSSEDDLRLTTNNNSLGRPKFLSSSEIPRGRDDDWIFSNLGDEDEGDVFPGDEDDVELHNAINELMSAQHSEELHQDPCHDPDDEKYPKDPLSQLEELDARRRNRRYLKRENRVQRNQRSRNDGVSKMIPAKNNGGRADGHDTSDSSAIAAAEKLEYLESIHSNEDEPERVGIEGKEKLATPSKEETRPTKTTLRKSESLKSIPSEMRDHVSGLRRYHSFKGSPSHRKIKGNSTSLLKRSSSKVSSSVRPTYSDNLDSKLNSSIPDINYEHTSDTEFIRTGWLMRLTLSKDWSRHWFVLRDSQLTYYRDPSAEHCGIMDGILDLNQVSTIRDTDLDRYYAFSLRMWDGKKHVLAAETADFRSMWIQALHYASNLWSSASKEDFACTEIILPEHNFHDRTTSPASSRNRRRSSSSSESELSDDQSEYFSLVDEDEVSELSSSPRTLPPSPPINRNMMSLVKEKSRTRSSSGIKTPPTLASMETDQNVPQNDNQNQNDSSFSVYKDTLDHLQEEDMDSSHKVKPGDRIISPVKLSAESQSQLFEDSEMLLKLDFKASSSKDENSPEKVSKIQEEASNKYPITSTPKSENLGECRMCFTVKSQLVAAKEEIRRLKKELKEAHTNFDNLEMFSYKLAQDMKLKEDNYNSQISLMTAKIDDLTSKFSLAEKNYRQLKQKALKSETKERKRSSLKSREGLSLTKEYEQKLCDLEKKVGCIETTLQRDSPEVDTAENLQSSFQPKIADSSVASESSSPSASAELSPSSSPKGFFSRLQSLGTRVQAVDDLVSFKCQSESENPKILLEQDVEESNGLDELGDSWTVTLNKSLKNVNKQLDLHPRNILECQSIFTRKIDKILRWLKTALDNVCKEGNILIDEKLFLVQNLVSLLDSFCSNPSLEEFSVKETNWKHAMMLAYEAMRLLCKIDNVDSVDSLVKLDVAELAFKIIVRTLCTAFAEYENSELTNVFQLISEIPQIRFFCPIVNKLFPNSQEEMEQFSSASERLQLLNSQRTSMLKTLKEAKNSRYKSLWNTLTDIPVKDANVNKLQAPNSIHSYVTTIATSIHRIVEQQLCSIEYQSSYLLKDEQTKVHYWCSSASEALKDNLSDFINELKEQCPMIHESSVSVFELNDATLKEISCYVSELSFFSVSYSILKSLLSHTTDAIESLNEDTSYQISDHSNTILFKPNIFSETEFFSCPQCATLNNFLSYSNQEMNWSEFIEKYNFYSPRKRECRSVQIDALESNLNGVCTNCDARSSEKTAGNLKDVCNNLTCSECDNWIKKLCASEKQHELERELLESKYNKELQQLEECLIKSSEVHEQEMLQKESELVSTTAELQRLKIEYEEQIRTLKNLYEQKLHFDGDNIDENSIRQVYKSEVEDLKDMFKKGLVAIENSHYRITTEMEKKHQDELCILKAEKERALELEAQATVTALEAIKRNFAQQIKEETANIKEDLMKKLQNSEQYDDFYNKYGIELERLKAEILNMTELYSAKCTENAVLEEKVSALKRRLEEAHDELCDIVINFRFRFCSYLFSFIVSSEKSLYKLCVFVHL</sequence>
<dbReference type="GO" id="GO:0051015">
    <property type="term" value="F:actin filament binding"/>
    <property type="evidence" value="ECO:0007669"/>
    <property type="project" value="TreeGrafter"/>
</dbReference>
<proteinExistence type="predicted"/>
<feature type="region of interest" description="Disordered" evidence="2">
    <location>
        <begin position="1"/>
        <end position="23"/>
    </location>
</feature>
<feature type="region of interest" description="Disordered" evidence="2">
    <location>
        <begin position="435"/>
        <end position="470"/>
    </location>
</feature>
<organism evidence="4 5">
    <name type="scientific">Oedothorax gibbosus</name>
    <dbReference type="NCBI Taxonomy" id="931172"/>
    <lineage>
        <taxon>Eukaryota</taxon>
        <taxon>Metazoa</taxon>
        <taxon>Ecdysozoa</taxon>
        <taxon>Arthropoda</taxon>
        <taxon>Chelicerata</taxon>
        <taxon>Arachnida</taxon>
        <taxon>Araneae</taxon>
        <taxon>Araneomorphae</taxon>
        <taxon>Entelegynae</taxon>
        <taxon>Araneoidea</taxon>
        <taxon>Linyphiidae</taxon>
        <taxon>Erigoninae</taxon>
        <taxon>Oedothorax</taxon>
    </lineage>
</organism>
<evidence type="ECO:0000313" key="5">
    <source>
        <dbReference type="Proteomes" id="UP000827092"/>
    </source>
</evidence>
<feature type="coiled-coil region" evidence="1">
    <location>
        <begin position="812"/>
        <end position="846"/>
    </location>
</feature>
<evidence type="ECO:0000256" key="2">
    <source>
        <dbReference type="SAM" id="MobiDB-lite"/>
    </source>
</evidence>
<dbReference type="PANTHER" id="PTHR17271">
    <property type="entry name" value="PLECKSTRIN HOMOLOGY PH DOMAIN-CONTAINING PROTEIN"/>
    <property type="match status" value="1"/>
</dbReference>
<feature type="compositionally biased region" description="Basic and acidic residues" evidence="2">
    <location>
        <begin position="327"/>
        <end position="342"/>
    </location>
</feature>
<feature type="region of interest" description="Disordered" evidence="2">
    <location>
        <begin position="939"/>
        <end position="981"/>
    </location>
</feature>
<reference evidence="4 5" key="1">
    <citation type="journal article" date="2022" name="Nat. Ecol. Evol.">
        <title>A masculinizing supergene underlies an exaggerated male reproductive morph in a spider.</title>
        <authorList>
            <person name="Hendrickx F."/>
            <person name="De Corte Z."/>
            <person name="Sonet G."/>
            <person name="Van Belleghem S.M."/>
            <person name="Kostlbacher S."/>
            <person name="Vangestel C."/>
        </authorList>
    </citation>
    <scope>NUCLEOTIDE SEQUENCE [LARGE SCALE GENOMIC DNA]</scope>
    <source>
        <strain evidence="4">W744_W776</strain>
    </source>
</reference>
<evidence type="ECO:0000259" key="3">
    <source>
        <dbReference type="PROSITE" id="PS50003"/>
    </source>
</evidence>
<feature type="region of interest" description="Disordered" evidence="2">
    <location>
        <begin position="288"/>
        <end position="364"/>
    </location>
</feature>
<feature type="compositionally biased region" description="Basic residues" evidence="2">
    <location>
        <begin position="435"/>
        <end position="448"/>
    </location>
</feature>